<feature type="non-terminal residue" evidence="2">
    <location>
        <position position="1"/>
    </location>
</feature>
<evidence type="ECO:0000313" key="2">
    <source>
        <dbReference type="EMBL" id="GAH61378.1"/>
    </source>
</evidence>
<dbReference type="EMBL" id="BARU01016523">
    <property type="protein sequence ID" value="GAH61378.1"/>
    <property type="molecule type" value="Genomic_DNA"/>
</dbReference>
<organism evidence="2">
    <name type="scientific">marine sediment metagenome</name>
    <dbReference type="NCBI Taxonomy" id="412755"/>
    <lineage>
        <taxon>unclassified sequences</taxon>
        <taxon>metagenomes</taxon>
        <taxon>ecological metagenomes</taxon>
    </lineage>
</organism>
<dbReference type="Pfam" id="PF14528">
    <property type="entry name" value="LAGLIDADG_3"/>
    <property type="match status" value="1"/>
</dbReference>
<dbReference type="SUPFAM" id="SSF55608">
    <property type="entry name" value="Homing endonucleases"/>
    <property type="match status" value="1"/>
</dbReference>
<comment type="caution">
    <text evidence="2">The sequence shown here is derived from an EMBL/GenBank/DDBJ whole genome shotgun (WGS) entry which is preliminary data.</text>
</comment>
<dbReference type="GO" id="GO:0004519">
    <property type="term" value="F:endonuclease activity"/>
    <property type="evidence" value="ECO:0007669"/>
    <property type="project" value="InterPro"/>
</dbReference>
<gene>
    <name evidence="2" type="ORF">S03H2_27453</name>
</gene>
<dbReference type="InterPro" id="IPR027434">
    <property type="entry name" value="Homing_endonucl"/>
</dbReference>
<accession>X1IV02</accession>
<name>X1IV02_9ZZZZ</name>
<sequence>ISGDYYRMGLELSEKDRILIEKFCKTIGLNLKHIKKRVRLHSYTKKKYHACSIRWGDQDFAKDLITHGIEYEFDDGKGKRVKTMKLPNFLNYELMLAFILGFYDGDGSLGLKKGKRRDSIYPKIISSNKDFLFEIKEYFDIESELKSKIEDKYDFIRDRIFTSKMYSLYLGIDLFREMLKNYKYSLERKRIPLERIEQYGISPVKYWLMKVLQKENLRQILKFLSPYKIGEMLGVRVETIYSLAKDVYGFEIPYSREQYIRIKQLINIYGESSQYFKDFNYWLKFLENWENLKSS</sequence>
<dbReference type="InterPro" id="IPR004860">
    <property type="entry name" value="LAGLIDADG_dom"/>
</dbReference>
<evidence type="ECO:0000259" key="1">
    <source>
        <dbReference type="Pfam" id="PF14528"/>
    </source>
</evidence>
<proteinExistence type="predicted"/>
<dbReference type="AlphaFoldDB" id="X1IV02"/>
<protein>
    <recommendedName>
        <fullName evidence="1">Homing endonuclease LAGLIDADG domain-containing protein</fullName>
    </recommendedName>
</protein>
<dbReference type="Gene3D" id="3.10.28.10">
    <property type="entry name" value="Homing endonucleases"/>
    <property type="match status" value="1"/>
</dbReference>
<reference evidence="2" key="1">
    <citation type="journal article" date="2014" name="Front. Microbiol.">
        <title>High frequency of phylogenetically diverse reductive dehalogenase-homologous genes in deep subseafloor sedimentary metagenomes.</title>
        <authorList>
            <person name="Kawai M."/>
            <person name="Futagami T."/>
            <person name="Toyoda A."/>
            <person name="Takaki Y."/>
            <person name="Nishi S."/>
            <person name="Hori S."/>
            <person name="Arai W."/>
            <person name="Tsubouchi T."/>
            <person name="Morono Y."/>
            <person name="Uchiyama I."/>
            <person name="Ito T."/>
            <person name="Fujiyama A."/>
            <person name="Inagaki F."/>
            <person name="Takami H."/>
        </authorList>
    </citation>
    <scope>NUCLEOTIDE SEQUENCE</scope>
    <source>
        <strain evidence="2">Expedition CK06-06</strain>
    </source>
</reference>
<feature type="domain" description="Homing endonuclease LAGLIDADG" evidence="1">
    <location>
        <begin position="94"/>
        <end position="151"/>
    </location>
</feature>